<evidence type="ECO:0000313" key="2">
    <source>
        <dbReference type="Proteomes" id="UP001060085"/>
    </source>
</evidence>
<protein>
    <submittedName>
        <fullName evidence="1">Uncharacterized protein</fullName>
    </submittedName>
</protein>
<organism evidence="1 2">
    <name type="scientific">Catharanthus roseus</name>
    <name type="common">Madagascar periwinkle</name>
    <name type="synonym">Vinca rosea</name>
    <dbReference type="NCBI Taxonomy" id="4058"/>
    <lineage>
        <taxon>Eukaryota</taxon>
        <taxon>Viridiplantae</taxon>
        <taxon>Streptophyta</taxon>
        <taxon>Embryophyta</taxon>
        <taxon>Tracheophyta</taxon>
        <taxon>Spermatophyta</taxon>
        <taxon>Magnoliopsida</taxon>
        <taxon>eudicotyledons</taxon>
        <taxon>Gunneridae</taxon>
        <taxon>Pentapetalae</taxon>
        <taxon>asterids</taxon>
        <taxon>lamiids</taxon>
        <taxon>Gentianales</taxon>
        <taxon>Apocynaceae</taxon>
        <taxon>Rauvolfioideae</taxon>
        <taxon>Vinceae</taxon>
        <taxon>Catharanthinae</taxon>
        <taxon>Catharanthus</taxon>
    </lineage>
</organism>
<keyword evidence="2" id="KW-1185">Reference proteome</keyword>
<accession>A0ACC0ALA6</accession>
<evidence type="ECO:0000313" key="1">
    <source>
        <dbReference type="EMBL" id="KAI5660271.1"/>
    </source>
</evidence>
<sequence>MKNLLKKLHIGSNQSEDSEGSASSSKGNRLSDVSSPERLSNSRSHPNPDNKPFSTISGWLNSVTHRKSPSPPSSSNVQRGDRMEPCDSVGSNALDAALDAVRRDSGSSNSRDPDIEEEYQIQLALELSAREDPEAVQIEAVKQISLGSCPPDNTPAEVIAYRYWNYNALSYDDKILDGFYDLYGILTESTSSKMPSLVDLQGTPVSDNISWEAVLVNKAGDTKLLKLEQKAAEMAVRSRSGSVKFVGHDLVTKLAIIVSDYMGGPVGDPEKMLIAWRSLNYNLKATLGSMVLPLGSLTIGLARHRALLFKVLADSVDIPCRLVKGQQYTGSDDAAINFVKIDDGREYIVDLMADPGTLIPSDAAASNTQHEDSHLSCYMLSEDMVSPHLASSSMGVPSSFQGHSVLGSLDKRSRLAETNSAGNECNNAGESMSSENFVPPNTIEEELPKSPEDFIKPYDVQKHLMYEIPGRPGYPYSHARSPSWTEGVSSPAVRRMKVKDVSQYMIDAAKENPQLAQKLHDVFLESGVVAPPDLFTEIYSEQLNVLPTETKSPAEDKEIKHMKGQDNLNQARFLPSLPHHGLRSKGCPREQTENQVSPQIEVPPLRYGKNVPVAAAAAAAAAVVASSMVAAVAKTSTDAKLELPVAAAATATAAAVVATRAAVSKQYENLETLSHSPDSPAAYFNPFGFARIDEDTDAIAHEQQGSGNRDHQAFGTNSEGERTSDRSIGNDSTKSDVMLEEVADCEIPWEDITLGERIGLGSYGEVYRGDWHGTEVAVKRFLDQDITGESLEEFKSEVRIMKRLRHPNVVLFMGAVTRPPNLSIVTEFLPRGSLYRLIHRPNSQLDERRRLRMALDAARGMNYLHSSSPVIVHRDLKSPNLLVDKNWVVKVCDFGLSRMKNSTFLSSRSTAGTAEWMAPEVLRNEPSDEKCDVYSFGVILWELCTLKQPWSGMNPMQVVGAVGFQYRRLDIPDDMDPAVADIIRKCWQTDPKLRPTFSEIMAALKPLQKPITASQVTRPTMQARASRFVEEPPKGEKS</sequence>
<reference evidence="2" key="1">
    <citation type="journal article" date="2023" name="Nat. Plants">
        <title>Single-cell RNA sequencing provides a high-resolution roadmap for understanding the multicellular compartmentation of specialized metabolism.</title>
        <authorList>
            <person name="Sun S."/>
            <person name="Shen X."/>
            <person name="Li Y."/>
            <person name="Li Y."/>
            <person name="Wang S."/>
            <person name="Li R."/>
            <person name="Zhang H."/>
            <person name="Shen G."/>
            <person name="Guo B."/>
            <person name="Wei J."/>
            <person name="Xu J."/>
            <person name="St-Pierre B."/>
            <person name="Chen S."/>
            <person name="Sun C."/>
        </authorList>
    </citation>
    <scope>NUCLEOTIDE SEQUENCE [LARGE SCALE GENOMIC DNA]</scope>
</reference>
<dbReference type="EMBL" id="CM044706">
    <property type="protein sequence ID" value="KAI5660271.1"/>
    <property type="molecule type" value="Genomic_DNA"/>
</dbReference>
<dbReference type="Proteomes" id="UP001060085">
    <property type="component" value="Linkage Group LG06"/>
</dbReference>
<name>A0ACC0ALA6_CATRO</name>
<gene>
    <name evidence="1" type="ORF">M9H77_29064</name>
</gene>
<proteinExistence type="predicted"/>
<comment type="caution">
    <text evidence="1">The sequence shown here is derived from an EMBL/GenBank/DDBJ whole genome shotgun (WGS) entry which is preliminary data.</text>
</comment>